<protein>
    <submittedName>
        <fullName evidence="4">D-alanyl-D-alanine carboxypeptidase</fullName>
    </submittedName>
</protein>
<dbReference type="Pfam" id="PF02557">
    <property type="entry name" value="VanY"/>
    <property type="match status" value="1"/>
</dbReference>
<dbReference type="Proteomes" id="UP000184452">
    <property type="component" value="Unassembled WGS sequence"/>
</dbReference>
<evidence type="ECO:0000256" key="2">
    <source>
        <dbReference type="SAM" id="MobiDB-lite"/>
    </source>
</evidence>
<evidence type="ECO:0000256" key="1">
    <source>
        <dbReference type="SAM" id="Coils"/>
    </source>
</evidence>
<dbReference type="InterPro" id="IPR052179">
    <property type="entry name" value="DD-CPase-like"/>
</dbReference>
<feature type="region of interest" description="Disordered" evidence="2">
    <location>
        <begin position="232"/>
        <end position="292"/>
    </location>
</feature>
<dbReference type="EMBL" id="FQZK01000002">
    <property type="protein sequence ID" value="SHI86640.1"/>
    <property type="molecule type" value="Genomic_DNA"/>
</dbReference>
<dbReference type="GO" id="GO:0006508">
    <property type="term" value="P:proteolysis"/>
    <property type="evidence" value="ECO:0007669"/>
    <property type="project" value="InterPro"/>
</dbReference>
<keyword evidence="4" id="KW-0378">Hydrolase</keyword>
<dbReference type="STRING" id="758803.SAMN05421803_102336"/>
<dbReference type="PANTHER" id="PTHR34385:SF1">
    <property type="entry name" value="PEPTIDOGLYCAN L-ALANYL-D-GLUTAMATE ENDOPEPTIDASE CWLK"/>
    <property type="match status" value="1"/>
</dbReference>
<keyword evidence="5" id="KW-1185">Reference proteome</keyword>
<proteinExistence type="predicted"/>
<sequence>MCAVLRPPLNTVSNDRKAERSSSAARAGDFGRLFSVRSALPWGLAVLMAFSCPSPAAAQPGDPRVELAALRAELEVLRADAGERIEEYLAERALLEELAGERRAAEGLAEEARGRGEASRLAVARQAAAVYKGADLSPVRTLLGSGGPAGMLDLAADLDLLGDHRSAELGRARAAGVAADTLSESARGAEREQRAATERAGEAREEAEEAILVQEEALTGLIAEQTRLEALQEGPGGAGGGGTPREARGAAGGDSPDAGRGGAGGGACTGDGAAPHPNGRIPESGLCPLPQPGERLRADAAAAFVELDAAYREEFGRAMCVTDSYRPYHEQVALFEQMLPGMAARPGTSTHGRGLAVDLCGGVNVLDSAEHAWMLSHAPAFGWDNPSWARGGFEPWHWEYAP</sequence>
<dbReference type="InterPro" id="IPR003709">
    <property type="entry name" value="VanY-like_core_dom"/>
</dbReference>
<dbReference type="GO" id="GO:0004180">
    <property type="term" value="F:carboxypeptidase activity"/>
    <property type="evidence" value="ECO:0007669"/>
    <property type="project" value="UniProtKB-KW"/>
</dbReference>
<evidence type="ECO:0000313" key="4">
    <source>
        <dbReference type="EMBL" id="SHI86640.1"/>
    </source>
</evidence>
<feature type="compositionally biased region" description="Basic and acidic residues" evidence="2">
    <location>
        <begin position="187"/>
        <end position="203"/>
    </location>
</feature>
<feature type="domain" description="D-alanyl-D-alanine carboxypeptidase-like core" evidence="3">
    <location>
        <begin position="294"/>
        <end position="402"/>
    </location>
</feature>
<feature type="compositionally biased region" description="Gly residues" evidence="2">
    <location>
        <begin position="234"/>
        <end position="243"/>
    </location>
</feature>
<dbReference type="CDD" id="cd14814">
    <property type="entry name" value="Peptidase_M15"/>
    <property type="match status" value="1"/>
</dbReference>
<evidence type="ECO:0000313" key="5">
    <source>
        <dbReference type="Proteomes" id="UP000184452"/>
    </source>
</evidence>
<accession>A0A1M6EN07</accession>
<dbReference type="InterPro" id="IPR009045">
    <property type="entry name" value="Zn_M74/Hedgehog-like"/>
</dbReference>
<organism evidence="4 5">
    <name type="scientific">Nocardiopsis flavescens</name>
    <dbReference type="NCBI Taxonomy" id="758803"/>
    <lineage>
        <taxon>Bacteria</taxon>
        <taxon>Bacillati</taxon>
        <taxon>Actinomycetota</taxon>
        <taxon>Actinomycetes</taxon>
        <taxon>Streptosporangiales</taxon>
        <taxon>Nocardiopsidaceae</taxon>
        <taxon>Nocardiopsis</taxon>
    </lineage>
</organism>
<evidence type="ECO:0000259" key="3">
    <source>
        <dbReference type="Pfam" id="PF02557"/>
    </source>
</evidence>
<reference evidence="4 5" key="1">
    <citation type="submission" date="2016-11" db="EMBL/GenBank/DDBJ databases">
        <authorList>
            <person name="Jaros S."/>
            <person name="Januszkiewicz K."/>
            <person name="Wedrychowicz H."/>
        </authorList>
    </citation>
    <scope>NUCLEOTIDE SEQUENCE [LARGE SCALE GENOMIC DNA]</scope>
    <source>
        <strain evidence="4 5">CGMCC 4.5723</strain>
    </source>
</reference>
<gene>
    <name evidence="4" type="ORF">SAMN05421803_102336</name>
</gene>
<keyword evidence="1" id="KW-0175">Coiled coil</keyword>
<dbReference type="Gene3D" id="3.30.1380.10">
    <property type="match status" value="1"/>
</dbReference>
<keyword evidence="4" id="KW-0121">Carboxypeptidase</keyword>
<feature type="compositionally biased region" description="Gly residues" evidence="2">
    <location>
        <begin position="259"/>
        <end position="269"/>
    </location>
</feature>
<feature type="coiled-coil region" evidence="1">
    <location>
        <begin position="71"/>
        <end position="115"/>
    </location>
</feature>
<feature type="region of interest" description="Disordered" evidence="2">
    <location>
        <begin position="176"/>
        <end position="203"/>
    </location>
</feature>
<dbReference type="PANTHER" id="PTHR34385">
    <property type="entry name" value="D-ALANYL-D-ALANINE CARBOXYPEPTIDASE"/>
    <property type="match status" value="1"/>
</dbReference>
<name>A0A1M6EN07_9ACTN</name>
<dbReference type="SUPFAM" id="SSF55166">
    <property type="entry name" value="Hedgehog/DD-peptidase"/>
    <property type="match status" value="1"/>
</dbReference>
<keyword evidence="4" id="KW-0645">Protease</keyword>
<dbReference type="AlphaFoldDB" id="A0A1M6EN07"/>